<comment type="subcellular location">
    <subcellularLocation>
        <location evidence="1">Cell membrane</location>
        <topology evidence="1">Multi-pass membrane protein</topology>
    </subcellularLocation>
</comment>
<evidence type="ECO:0000256" key="1">
    <source>
        <dbReference type="ARBA" id="ARBA00004651"/>
    </source>
</evidence>
<feature type="transmembrane region" description="Helical" evidence="6">
    <location>
        <begin position="17"/>
        <end position="41"/>
    </location>
</feature>
<feature type="transmembrane region" description="Helical" evidence="6">
    <location>
        <begin position="90"/>
        <end position="111"/>
    </location>
</feature>
<sequence>METAVVLLRWMQYVTSFVLTGGALFVLYALPAAGASSAVALGWPRRLLAGSAALLVPASLLGLLLQTAVVAGSFAAALDPSTLVSMVTEMAMGAASLARALAAILALLVLVFVRPGRLVWIATAALGAVTAASMAWMGHGAATEGPGGGLHLAADLAHLAAAAVWIGALAFFLRLAADGGRDARKPSIFHAALAGFSSVGSGVVAVLVASGLINSWFLIGPAGVSALLSTPYGLLLVLKLALFGAMLALAAANRFRLTSALREALAEPTDTSAAVRALRRSLVLELGAAMMLVAVVAWLGRLAPISAQ</sequence>
<dbReference type="RefSeq" id="WP_013079624.1">
    <property type="nucleotide sequence ID" value="NZ_CP027850.1"/>
</dbReference>
<keyword evidence="5 6" id="KW-0472">Membrane</keyword>
<keyword evidence="4 6" id="KW-1133">Transmembrane helix</keyword>
<organism evidence="8 9">
    <name type="scientific">Caulobacter segnis</name>
    <dbReference type="NCBI Taxonomy" id="88688"/>
    <lineage>
        <taxon>Bacteria</taxon>
        <taxon>Pseudomonadati</taxon>
        <taxon>Pseudomonadota</taxon>
        <taxon>Alphaproteobacteria</taxon>
        <taxon>Caulobacterales</taxon>
        <taxon>Caulobacteraceae</taxon>
        <taxon>Caulobacter</taxon>
    </lineage>
</organism>
<gene>
    <name evidence="8" type="ORF">B7G68_12875</name>
</gene>
<feature type="transmembrane region" description="Helical" evidence="6">
    <location>
        <begin position="282"/>
        <end position="300"/>
    </location>
</feature>
<dbReference type="EMBL" id="CP027850">
    <property type="protein sequence ID" value="AVQ02664.1"/>
    <property type="molecule type" value="Genomic_DNA"/>
</dbReference>
<dbReference type="InterPro" id="IPR047689">
    <property type="entry name" value="CopD"/>
</dbReference>
<dbReference type="InterPro" id="IPR008457">
    <property type="entry name" value="Cu-R_CopD_dom"/>
</dbReference>
<keyword evidence="9" id="KW-1185">Reference proteome</keyword>
<name>A0ABN5IUK1_9CAUL</name>
<dbReference type="Pfam" id="PF05425">
    <property type="entry name" value="CopD"/>
    <property type="match status" value="1"/>
</dbReference>
<evidence type="ECO:0000256" key="6">
    <source>
        <dbReference type="SAM" id="Phobius"/>
    </source>
</evidence>
<evidence type="ECO:0000259" key="7">
    <source>
        <dbReference type="Pfam" id="PF05425"/>
    </source>
</evidence>
<dbReference type="PANTHER" id="PTHR34820:SF4">
    <property type="entry name" value="INNER MEMBRANE PROTEIN YEBZ"/>
    <property type="match status" value="1"/>
</dbReference>
<protein>
    <submittedName>
        <fullName evidence="8">Copper resistance protein CopD</fullName>
    </submittedName>
</protein>
<keyword evidence="2" id="KW-1003">Cell membrane</keyword>
<evidence type="ECO:0000256" key="4">
    <source>
        <dbReference type="ARBA" id="ARBA00022989"/>
    </source>
</evidence>
<evidence type="ECO:0000256" key="5">
    <source>
        <dbReference type="ARBA" id="ARBA00023136"/>
    </source>
</evidence>
<evidence type="ECO:0000313" key="9">
    <source>
        <dbReference type="Proteomes" id="UP000240527"/>
    </source>
</evidence>
<dbReference type="NCBIfam" id="NF033808">
    <property type="entry name" value="copper_CopD"/>
    <property type="match status" value="1"/>
</dbReference>
<dbReference type="Proteomes" id="UP000240527">
    <property type="component" value="Chromosome"/>
</dbReference>
<evidence type="ECO:0000256" key="2">
    <source>
        <dbReference type="ARBA" id="ARBA00022475"/>
    </source>
</evidence>
<feature type="domain" description="Copper resistance protein D" evidence="7">
    <location>
        <begin position="191"/>
        <end position="299"/>
    </location>
</feature>
<proteinExistence type="predicted"/>
<reference evidence="8 9" key="1">
    <citation type="journal article" date="2015" name="Biotechnol. Bioeng.">
        <title>Genome sequence and phenotypic characterization of Caulobacter segnis.</title>
        <authorList>
            <person name="Patel S."/>
            <person name="Fletcher B."/>
            <person name="Scott D.C."/>
            <person name="Ely B."/>
        </authorList>
    </citation>
    <scope>NUCLEOTIDE SEQUENCE [LARGE SCALE GENOMIC DNA]</scope>
    <source>
        <strain evidence="8 9">TK0059</strain>
    </source>
</reference>
<dbReference type="InterPro" id="IPR032694">
    <property type="entry name" value="CopC/D"/>
</dbReference>
<feature type="transmembrane region" description="Helical" evidence="6">
    <location>
        <begin position="156"/>
        <end position="176"/>
    </location>
</feature>
<evidence type="ECO:0000313" key="8">
    <source>
        <dbReference type="EMBL" id="AVQ02664.1"/>
    </source>
</evidence>
<dbReference type="PANTHER" id="PTHR34820">
    <property type="entry name" value="INNER MEMBRANE PROTEIN YEBZ"/>
    <property type="match status" value="1"/>
</dbReference>
<accession>A0ABN5IUK1</accession>
<evidence type="ECO:0000256" key="3">
    <source>
        <dbReference type="ARBA" id="ARBA00022692"/>
    </source>
</evidence>
<feature type="transmembrane region" description="Helical" evidence="6">
    <location>
        <begin position="232"/>
        <end position="252"/>
    </location>
</feature>
<feature type="transmembrane region" description="Helical" evidence="6">
    <location>
        <begin position="118"/>
        <end position="136"/>
    </location>
</feature>
<feature type="transmembrane region" description="Helical" evidence="6">
    <location>
        <begin position="53"/>
        <end position="78"/>
    </location>
</feature>
<feature type="transmembrane region" description="Helical" evidence="6">
    <location>
        <begin position="188"/>
        <end position="212"/>
    </location>
</feature>
<keyword evidence="3 6" id="KW-0812">Transmembrane</keyword>